<reference evidence="1 2" key="1">
    <citation type="submission" date="2024-03" db="EMBL/GenBank/DDBJ databases">
        <title>The Acrasis kona genome and developmental transcriptomes reveal deep origins of eukaryotic multicellular pathways.</title>
        <authorList>
            <person name="Sheikh S."/>
            <person name="Fu C.-J."/>
            <person name="Brown M.W."/>
            <person name="Baldauf S.L."/>
        </authorList>
    </citation>
    <scope>NUCLEOTIDE SEQUENCE [LARGE SCALE GENOMIC DNA]</scope>
    <source>
        <strain evidence="1 2">ATCC MYA-3509</strain>
    </source>
</reference>
<dbReference type="EMBL" id="JAOPGA020001197">
    <property type="protein sequence ID" value="KAL0485980.1"/>
    <property type="molecule type" value="Genomic_DNA"/>
</dbReference>
<evidence type="ECO:0000313" key="1">
    <source>
        <dbReference type="EMBL" id="KAL0485980.1"/>
    </source>
</evidence>
<dbReference type="AlphaFoldDB" id="A0AAW2Z966"/>
<keyword evidence="2" id="KW-1185">Reference proteome</keyword>
<sequence length="164" mass="18800">MTSNSRQVLCEVYLRSKHDGDRLALLSKMIEDSEAIQDEELSLAFLYEMILYMRDKKMCYINNILPMCEVFCERCYGLGLYENAANGCSIAISECPIHNQSTLFGLYQFKSMCLSKCQGKDIQQAATMLTISDMTSKKEGFGQTVYFSRKSRRAYKILLNAEKQ</sequence>
<protein>
    <submittedName>
        <fullName evidence="1">DnaJ</fullName>
    </submittedName>
</protein>
<comment type="caution">
    <text evidence="1">The sequence shown here is derived from an EMBL/GenBank/DDBJ whole genome shotgun (WGS) entry which is preliminary data.</text>
</comment>
<name>A0AAW2Z966_9EUKA</name>
<accession>A0AAW2Z966</accession>
<evidence type="ECO:0000313" key="2">
    <source>
        <dbReference type="Proteomes" id="UP001431209"/>
    </source>
</evidence>
<organism evidence="1 2">
    <name type="scientific">Acrasis kona</name>
    <dbReference type="NCBI Taxonomy" id="1008807"/>
    <lineage>
        <taxon>Eukaryota</taxon>
        <taxon>Discoba</taxon>
        <taxon>Heterolobosea</taxon>
        <taxon>Tetramitia</taxon>
        <taxon>Eutetramitia</taxon>
        <taxon>Acrasidae</taxon>
        <taxon>Acrasis</taxon>
    </lineage>
</organism>
<proteinExistence type="predicted"/>
<dbReference type="Proteomes" id="UP001431209">
    <property type="component" value="Unassembled WGS sequence"/>
</dbReference>
<gene>
    <name evidence="1" type="ORF">AKO1_012287</name>
</gene>